<evidence type="ECO:0000313" key="4">
    <source>
        <dbReference type="Proteomes" id="UP000178315"/>
    </source>
</evidence>
<comment type="caution">
    <text evidence="3">The sequence shown here is derived from an EMBL/GenBank/DDBJ whole genome shotgun (WGS) entry which is preliminary data.</text>
</comment>
<keyword evidence="1" id="KW-0812">Transmembrane</keyword>
<dbReference type="PANTHER" id="PTHR48090:SF7">
    <property type="entry name" value="RFBJ PROTEIN"/>
    <property type="match status" value="1"/>
</dbReference>
<dbReference type="AlphaFoldDB" id="A0A1G2AAP0"/>
<dbReference type="Gene3D" id="3.90.550.10">
    <property type="entry name" value="Spore Coat Polysaccharide Biosynthesis Protein SpsA, Chain A"/>
    <property type="match status" value="1"/>
</dbReference>
<dbReference type="InterPro" id="IPR050256">
    <property type="entry name" value="Glycosyltransferase_2"/>
</dbReference>
<reference evidence="3 4" key="1">
    <citation type="journal article" date="2016" name="Nat. Commun.">
        <title>Thousands of microbial genomes shed light on interconnected biogeochemical processes in an aquifer system.</title>
        <authorList>
            <person name="Anantharaman K."/>
            <person name="Brown C.T."/>
            <person name="Hug L.A."/>
            <person name="Sharon I."/>
            <person name="Castelle C.J."/>
            <person name="Probst A.J."/>
            <person name="Thomas B.C."/>
            <person name="Singh A."/>
            <person name="Wilkins M.J."/>
            <person name="Karaoz U."/>
            <person name="Brodie E.L."/>
            <person name="Williams K.H."/>
            <person name="Hubbard S.S."/>
            <person name="Banfield J.F."/>
        </authorList>
    </citation>
    <scope>NUCLEOTIDE SEQUENCE [LARGE SCALE GENOMIC DNA]</scope>
</reference>
<feature type="domain" description="Glycosyltransferase 2-like" evidence="2">
    <location>
        <begin position="9"/>
        <end position="175"/>
    </location>
</feature>
<proteinExistence type="predicted"/>
<dbReference type="SUPFAM" id="SSF53448">
    <property type="entry name" value="Nucleotide-diphospho-sugar transferases"/>
    <property type="match status" value="1"/>
</dbReference>
<dbReference type="InterPro" id="IPR001173">
    <property type="entry name" value="Glyco_trans_2-like"/>
</dbReference>
<accession>A0A1G2AAP0</accession>
<dbReference type="Proteomes" id="UP000178315">
    <property type="component" value="Unassembled WGS sequence"/>
</dbReference>
<organism evidence="3 4">
    <name type="scientific">Candidatus Jacksonbacteria bacterium RIFCSPLOWO2_02_FULL_44_20</name>
    <dbReference type="NCBI Taxonomy" id="1798460"/>
    <lineage>
        <taxon>Bacteria</taxon>
        <taxon>Candidatus Jacksoniibacteriota</taxon>
    </lineage>
</organism>
<keyword evidence="1" id="KW-0472">Membrane</keyword>
<dbReference type="InterPro" id="IPR029044">
    <property type="entry name" value="Nucleotide-diphossugar_trans"/>
</dbReference>
<keyword evidence="1" id="KW-1133">Transmembrane helix</keyword>
<evidence type="ECO:0000256" key="1">
    <source>
        <dbReference type="SAM" id="Phobius"/>
    </source>
</evidence>
<dbReference type="PANTHER" id="PTHR48090">
    <property type="entry name" value="UNDECAPRENYL-PHOSPHATE 4-DEOXY-4-FORMAMIDO-L-ARABINOSE TRANSFERASE-RELATED"/>
    <property type="match status" value="1"/>
</dbReference>
<name>A0A1G2AAP0_9BACT</name>
<feature type="transmembrane region" description="Helical" evidence="1">
    <location>
        <begin position="137"/>
        <end position="156"/>
    </location>
</feature>
<evidence type="ECO:0000259" key="2">
    <source>
        <dbReference type="Pfam" id="PF00535"/>
    </source>
</evidence>
<dbReference type="CDD" id="cd04179">
    <property type="entry name" value="DPM_DPG-synthase_like"/>
    <property type="match status" value="1"/>
</dbReference>
<evidence type="ECO:0000313" key="3">
    <source>
        <dbReference type="EMBL" id="OGY73953.1"/>
    </source>
</evidence>
<dbReference type="EMBL" id="MHJU01000005">
    <property type="protein sequence ID" value="OGY73953.1"/>
    <property type="molecule type" value="Genomic_DNA"/>
</dbReference>
<protein>
    <recommendedName>
        <fullName evidence="2">Glycosyltransferase 2-like domain-containing protein</fullName>
    </recommendedName>
</protein>
<dbReference type="Pfam" id="PF00535">
    <property type="entry name" value="Glycos_transf_2"/>
    <property type="match status" value="1"/>
</dbReference>
<gene>
    <name evidence="3" type="ORF">A3H61_02095</name>
</gene>
<sequence length="237" mass="26433">MRESDKKLSIIIPAFNEENTIAVIIDRIAALLFKDAEIIVVDDGSTDETKVKVLACQKKYPEISLIFIPLAINAGKSKAIQAGLAQAKGGYTIIQDADLEYDPADILRLLDKAQENETDAVYGSRFLAKPFPKNMGIMNWFANMGITMLANFLYGARLTDQNTCYKLVKTELLKNLALASYGFEFCAEVTAKLRKRGVSIAELPISYTARKKSSGKKIKWFHIFPIVRTLIAERFGL</sequence>